<dbReference type="Proteomes" id="UP000500961">
    <property type="component" value="Chromosome"/>
</dbReference>
<dbReference type="InterPro" id="IPR001036">
    <property type="entry name" value="Acrflvin-R"/>
</dbReference>
<feature type="transmembrane region" description="Helical" evidence="1">
    <location>
        <begin position="21"/>
        <end position="41"/>
    </location>
</feature>
<dbReference type="InterPro" id="IPR027463">
    <property type="entry name" value="AcrB_DN_DC_subdom"/>
</dbReference>
<evidence type="ECO:0000313" key="2">
    <source>
        <dbReference type="EMBL" id="QKG79192.1"/>
    </source>
</evidence>
<feature type="transmembrane region" description="Helical" evidence="1">
    <location>
        <begin position="522"/>
        <end position="540"/>
    </location>
</feature>
<feature type="transmembrane region" description="Helical" evidence="1">
    <location>
        <begin position="396"/>
        <end position="417"/>
    </location>
</feature>
<feature type="transmembrane region" description="Helical" evidence="1">
    <location>
        <begin position="368"/>
        <end position="390"/>
    </location>
</feature>
<name>A0A7D3XCN8_9BACT</name>
<accession>A0A7D3XCN8</accession>
<dbReference type="SUPFAM" id="SSF82714">
    <property type="entry name" value="Multidrug efflux transporter AcrB TolC docking domain, DN and DC subdomains"/>
    <property type="match status" value="1"/>
</dbReference>
<feature type="transmembrane region" description="Helical" evidence="1">
    <location>
        <begin position="345"/>
        <end position="363"/>
    </location>
</feature>
<dbReference type="GO" id="GO:0042910">
    <property type="term" value="F:xenobiotic transmembrane transporter activity"/>
    <property type="evidence" value="ECO:0007669"/>
    <property type="project" value="TreeGrafter"/>
</dbReference>
<dbReference type="SUPFAM" id="SSF82866">
    <property type="entry name" value="Multidrug efflux transporter AcrB transmembrane domain"/>
    <property type="match status" value="2"/>
</dbReference>
<proteinExistence type="predicted"/>
<dbReference type="Gene3D" id="3.30.2090.10">
    <property type="entry name" value="Multidrug efflux transporter AcrB TolC docking domain, DN and DC subdomains"/>
    <property type="match status" value="2"/>
</dbReference>
<dbReference type="Gene3D" id="3.30.70.1430">
    <property type="entry name" value="Multidrug efflux transporter AcrB pore domain"/>
    <property type="match status" value="2"/>
</dbReference>
<dbReference type="AlphaFoldDB" id="A0A7D3XCN8"/>
<dbReference type="KEGG" id="ttz:FHG85_02575"/>
<gene>
    <name evidence="2" type="ORF">FHG85_02575</name>
</gene>
<keyword evidence="1" id="KW-0472">Membrane</keyword>
<feature type="transmembrane region" description="Helical" evidence="1">
    <location>
        <begin position="1014"/>
        <end position="1040"/>
    </location>
</feature>
<dbReference type="Gene3D" id="3.30.70.1320">
    <property type="entry name" value="Multidrug efflux transporter AcrB pore domain like"/>
    <property type="match status" value="1"/>
</dbReference>
<dbReference type="PANTHER" id="PTHR32063:SF0">
    <property type="entry name" value="SWARMING MOTILITY PROTEIN SWRC"/>
    <property type="match status" value="1"/>
</dbReference>
<organism evidence="2 3">
    <name type="scientific">Tenuifilum thalassicum</name>
    <dbReference type="NCBI Taxonomy" id="2590900"/>
    <lineage>
        <taxon>Bacteria</taxon>
        <taxon>Pseudomonadati</taxon>
        <taxon>Bacteroidota</taxon>
        <taxon>Bacteroidia</taxon>
        <taxon>Bacteroidales</taxon>
        <taxon>Tenuifilaceae</taxon>
        <taxon>Tenuifilum</taxon>
    </lineage>
</organism>
<protein>
    <submittedName>
        <fullName evidence="2">Efflux RND transporter permease subunit</fullName>
    </submittedName>
</protein>
<keyword evidence="3" id="KW-1185">Reference proteome</keyword>
<evidence type="ECO:0000256" key="1">
    <source>
        <dbReference type="SAM" id="Phobius"/>
    </source>
</evidence>
<keyword evidence="1" id="KW-1133">Transmembrane helix</keyword>
<evidence type="ECO:0000313" key="3">
    <source>
        <dbReference type="Proteomes" id="UP000500961"/>
    </source>
</evidence>
<reference evidence="2 3" key="1">
    <citation type="submission" date="2019-07" db="EMBL/GenBank/DDBJ databases">
        <title>Thalassofilum flectens gen. nov., sp. nov., a novel moderate thermophilic anaerobe from a shallow sea hot spring in Kunashir Island (Russia), representing a new family in the order Bacteroidales, and proposal of Thalassofilacea fam. nov.</title>
        <authorList>
            <person name="Kochetkova T.V."/>
            <person name="Podosokorskaya O.A."/>
            <person name="Novikov A."/>
            <person name="Elcheninov A.G."/>
            <person name="Toshchakov S.V."/>
            <person name="Kublanov I.V."/>
        </authorList>
    </citation>
    <scope>NUCLEOTIDE SEQUENCE [LARGE SCALE GENOMIC DNA]</scope>
    <source>
        <strain evidence="2 3">38-H</strain>
    </source>
</reference>
<feature type="transmembrane region" description="Helical" evidence="1">
    <location>
        <begin position="460"/>
        <end position="482"/>
    </location>
</feature>
<sequence length="1051" mass="118163">MRTSKRISGNSSLMPFGFRPYPVILIFILFALLGAVVAPRLSLKLYPSQTGEQLFINFYMYGAKPELVEMLATSRIESSISLIEGVKSIKSTSGEGWGEIDIEIAKNYDIENIRAKIVASIREIYPKLPHNISYPEVSEVSESESYKKRLLVYTLSGNLPSWQIKQLATNNLIPSIIGIDGVAEANIQGATELDWQIWLNHAAMEQFGISPSAVAKALKPYTLWEGVGETSLNNYSSHEVSITGPGLNRENLGSIPICMVNGRLIHLGQIARIGQRQRDADVAFRINGQPAVYLIISSTPSANQIVLADKIFETIKQKKEELPGIHFGKTYDATDQLRSDLNKNLIRTATSLGILLLFVLLTYRSFRYLWVVGFALTVNILLAAFLYFLLKIEIHLFSLSGFTLSLGLIIDNTLVTLDHLRAKGNMKIFTSLLAATLTTIAALASIFFMQSEQATNLVDFAWVIIINLVISLLVALFLIPALHKKTTGTENKKPKYAHLRTWVKIATGYKSFSLFASKNKRWGIVLGVLIIGIPTFLLPIKIESESFWANLYNKTIGSNTYQYEIKPITDKILGGTLRLFYNSSWANHSWSIPERTKLNVVFKMPDGATLQQADEVAKIFESHILSFEGVENLVTNVNRSRGTLTIYFDKQAESTPLPYELKAYLERLSITQAAADFYIYGVGLGFSNSTSTNFANSIITLKGYSHKALMSWALQFADSIAKNPRVNKVWITGGERWLFTDELKHYSNFDTEKLLSRNINPQSIFSKLSNYTKSNAWHGWIPIENHVKRMEISSDIELLSDFEINQLVMNLDSSGVRVGDVSTFHTRFVRDNIYREDQQYIITLAYNLIGPDKLIEKTLKKQIEKINSVLPQGFLAKAPYVNWSTEKDLWSYYLIFLMLLLIFIISAALFESLVQPLTVISIIPLSFAGVFLTYWIFELPFDQGTIASFLLLGGLVVNSAIYILNEMNHLNKNAEAPLRNYFKALRYKLTPILLTILSTVLGLLPFVIFGEEPFWYSLALGTIGGLIFSIPVILIFLPALPGVLKQNRKQH</sequence>
<dbReference type="EMBL" id="CP041345">
    <property type="protein sequence ID" value="QKG79192.1"/>
    <property type="molecule type" value="Genomic_DNA"/>
</dbReference>
<dbReference type="PANTHER" id="PTHR32063">
    <property type="match status" value="1"/>
</dbReference>
<feature type="transmembrane region" description="Helical" evidence="1">
    <location>
        <begin position="429"/>
        <end position="448"/>
    </location>
</feature>
<dbReference type="SUPFAM" id="SSF82693">
    <property type="entry name" value="Multidrug efflux transporter AcrB pore domain, PN1, PN2, PC1 and PC2 subdomains"/>
    <property type="match status" value="1"/>
</dbReference>
<dbReference type="Pfam" id="PF00873">
    <property type="entry name" value="ACR_tran"/>
    <property type="match status" value="2"/>
</dbReference>
<dbReference type="RefSeq" id="WP_173072716.1">
    <property type="nucleotide sequence ID" value="NZ_CP041345.1"/>
</dbReference>
<dbReference type="Gene3D" id="1.20.1640.10">
    <property type="entry name" value="Multidrug efflux transporter AcrB transmembrane domain"/>
    <property type="match status" value="3"/>
</dbReference>
<feature type="transmembrane region" description="Helical" evidence="1">
    <location>
        <begin position="890"/>
        <end position="910"/>
    </location>
</feature>
<keyword evidence="1" id="KW-0812">Transmembrane</keyword>
<feature type="transmembrane region" description="Helical" evidence="1">
    <location>
        <begin position="985"/>
        <end position="1008"/>
    </location>
</feature>
<dbReference type="GO" id="GO:0005886">
    <property type="term" value="C:plasma membrane"/>
    <property type="evidence" value="ECO:0007669"/>
    <property type="project" value="TreeGrafter"/>
</dbReference>
<dbReference type="Gene3D" id="3.30.70.1440">
    <property type="entry name" value="Multidrug efflux transporter AcrB pore domain"/>
    <property type="match status" value="1"/>
</dbReference>
<feature type="transmembrane region" description="Helical" evidence="1">
    <location>
        <begin position="943"/>
        <end position="964"/>
    </location>
</feature>
<feature type="transmembrane region" description="Helical" evidence="1">
    <location>
        <begin position="917"/>
        <end position="937"/>
    </location>
</feature>